<proteinExistence type="predicted"/>
<gene>
    <name evidence="1" type="ORF">PCOS0759_LOCUS4128</name>
</gene>
<dbReference type="GO" id="GO:0005811">
    <property type="term" value="C:lipid droplet"/>
    <property type="evidence" value="ECO:0007669"/>
    <property type="project" value="TreeGrafter"/>
</dbReference>
<dbReference type="PANTHER" id="PTHR28153">
    <property type="entry name" value="PROTEIN, PUTATIVE-RELATED"/>
    <property type="match status" value="1"/>
</dbReference>
<dbReference type="AlphaFoldDB" id="A0A7S1KPE8"/>
<dbReference type="PANTHER" id="PTHR28153:SF1">
    <property type="entry name" value="DUF4484 DOMAIN-CONTAINING PROTEIN"/>
    <property type="match status" value="1"/>
</dbReference>
<dbReference type="InterPro" id="IPR053056">
    <property type="entry name" value="Lipid_Metab_Assoc_Protein"/>
</dbReference>
<reference evidence="1" key="1">
    <citation type="submission" date="2021-01" db="EMBL/GenBank/DDBJ databases">
        <authorList>
            <person name="Corre E."/>
            <person name="Pelletier E."/>
            <person name="Niang G."/>
            <person name="Scheremetjew M."/>
            <person name="Finn R."/>
            <person name="Kale V."/>
            <person name="Holt S."/>
            <person name="Cochrane G."/>
            <person name="Meng A."/>
            <person name="Brown T."/>
            <person name="Cohen L."/>
        </authorList>
    </citation>
    <scope>NUCLEOTIDE SEQUENCE</scope>
    <source>
        <strain evidence="1">WS</strain>
    </source>
</reference>
<accession>A0A7S1KPE8</accession>
<dbReference type="InterPro" id="IPR018626">
    <property type="entry name" value="LCHN/Anr2"/>
</dbReference>
<organism evidence="1">
    <name type="scientific">Percolomonas cosmopolitus</name>
    <dbReference type="NCBI Taxonomy" id="63605"/>
    <lineage>
        <taxon>Eukaryota</taxon>
        <taxon>Discoba</taxon>
        <taxon>Heterolobosea</taxon>
        <taxon>Tetramitia</taxon>
        <taxon>Eutetramitia</taxon>
        <taxon>Percolomonadidae</taxon>
        <taxon>Percolomonas</taxon>
    </lineage>
</organism>
<dbReference type="Pfam" id="PF09804">
    <property type="entry name" value="DENND11"/>
    <property type="match status" value="1"/>
</dbReference>
<protein>
    <submittedName>
        <fullName evidence="1">Uncharacterized protein</fullName>
    </submittedName>
</protein>
<name>A0A7S1KPE8_9EUKA</name>
<evidence type="ECO:0000313" key="1">
    <source>
        <dbReference type="EMBL" id="CAD9080888.1"/>
    </source>
</evidence>
<dbReference type="EMBL" id="HBGD01004979">
    <property type="protein sequence ID" value="CAD9080888.1"/>
    <property type="molecule type" value="Transcribed_RNA"/>
</dbReference>
<sequence length="453" mass="51905">MTHSSLPPLLALFRVNFDNKHGHTLSFLKSRLPNLCFSSRDQLALKSIPSQSHNVTIGDFSLFNFQRYSGISFVNCWKDEKVERKWRTEAIGCVAVSHADCLAHLEFMKSVLVDQLKEAKHMDKNDVDYAILEHKREALLEEHWERHCENNVHQLSIHSQRELRKEYSVGFLNSLVQYYGANIMILWKLLLLRKRVILYSDFPLAALSGRTSALGGLLYCESVADPKNGEAREFIEWPRQQSGGDETVRDSIELQDEYRTPLLHHNNVEDSLIDEHLLETACNVLKHPKELNIISIEDLFIDELSEFYVAGTADKIFVHKEETYDAFFEGNTLILSEIYKLQLSFLTTPTQTDLLHSDSLKINANSAQEAHAQDQLLRAYISALNSNLLHVLLNHQGKDMPPSEVAKALSTNPRKLTQADYLFLDELNKTWGLNIHLSRPSELWSLTSWCCST</sequence>